<evidence type="ECO:0000313" key="1">
    <source>
        <dbReference type="EMBL" id="GBM58114.1"/>
    </source>
</evidence>
<proteinExistence type="predicted"/>
<keyword evidence="2" id="KW-1185">Reference proteome</keyword>
<dbReference type="PANTHER" id="PTHR46114">
    <property type="entry name" value="APPLE DOMAIN-CONTAINING PROTEIN"/>
    <property type="match status" value="1"/>
</dbReference>
<comment type="caution">
    <text evidence="1">The sequence shown here is derived from an EMBL/GenBank/DDBJ whole genome shotgun (WGS) entry which is preliminary data.</text>
</comment>
<organism evidence="1 2">
    <name type="scientific">Araneus ventricosus</name>
    <name type="common">Orbweaver spider</name>
    <name type="synonym">Epeira ventricosa</name>
    <dbReference type="NCBI Taxonomy" id="182803"/>
    <lineage>
        <taxon>Eukaryota</taxon>
        <taxon>Metazoa</taxon>
        <taxon>Ecdysozoa</taxon>
        <taxon>Arthropoda</taxon>
        <taxon>Chelicerata</taxon>
        <taxon>Arachnida</taxon>
        <taxon>Araneae</taxon>
        <taxon>Araneomorphae</taxon>
        <taxon>Entelegynae</taxon>
        <taxon>Araneoidea</taxon>
        <taxon>Araneidae</taxon>
        <taxon>Araneus</taxon>
    </lineage>
</organism>
<accession>A0A4Y2H1A6</accession>
<protein>
    <submittedName>
        <fullName evidence="1">Uncharacterized protein</fullName>
    </submittedName>
</protein>
<reference evidence="1 2" key="1">
    <citation type="journal article" date="2019" name="Sci. Rep.">
        <title>Orb-weaving spider Araneus ventricosus genome elucidates the spidroin gene catalogue.</title>
        <authorList>
            <person name="Kono N."/>
            <person name="Nakamura H."/>
            <person name="Ohtoshi R."/>
            <person name="Moran D.A.P."/>
            <person name="Shinohara A."/>
            <person name="Yoshida Y."/>
            <person name="Fujiwara M."/>
            <person name="Mori M."/>
            <person name="Tomita M."/>
            <person name="Arakawa K."/>
        </authorList>
    </citation>
    <scope>NUCLEOTIDE SEQUENCE [LARGE SCALE GENOMIC DNA]</scope>
</reference>
<sequence length="157" mass="18564">MKNSLDSVQQKLKKAFLWGIRLNSFSETPSLRLLRSKEKQVWDAFYQVSTNFLGNDKAENYKDLVEVMLALFQDFGCNMSLRIHFLNFHSNFFHDNCGQVSDEYGERFYQNIANMGKQYQGNWSTAMLAHYCWMLIRDAPLVHYKRQAKRNRKSEAD</sequence>
<evidence type="ECO:0000313" key="2">
    <source>
        <dbReference type="Proteomes" id="UP000499080"/>
    </source>
</evidence>
<name>A0A4Y2H1A6_ARAVE</name>
<dbReference type="PANTHER" id="PTHR46114:SF2">
    <property type="entry name" value="CULLIN N-TERMINAL DOMAIN-CONTAINING PROTEIN"/>
    <property type="match status" value="1"/>
</dbReference>
<dbReference type="AlphaFoldDB" id="A0A4Y2H1A6"/>
<dbReference type="Proteomes" id="UP000499080">
    <property type="component" value="Unassembled WGS sequence"/>
</dbReference>
<dbReference type="EMBL" id="BGPR01001622">
    <property type="protein sequence ID" value="GBM58114.1"/>
    <property type="molecule type" value="Genomic_DNA"/>
</dbReference>
<gene>
    <name evidence="1" type="ORF">AVEN_164296_1</name>
</gene>